<name>A0AAW2IW10_9LAMI</name>
<dbReference type="AlphaFoldDB" id="A0AAW2IW10"/>
<feature type="region of interest" description="Disordered" evidence="1">
    <location>
        <begin position="51"/>
        <end position="141"/>
    </location>
</feature>
<evidence type="ECO:0000313" key="3">
    <source>
        <dbReference type="EMBL" id="KAL0286277.1"/>
    </source>
</evidence>
<gene>
    <name evidence="3" type="ORF">Sangu_2740300</name>
</gene>
<comment type="caution">
    <text evidence="3">The sequence shown here is derived from an EMBL/GenBank/DDBJ whole genome shotgun (WGS) entry which is preliminary data.</text>
</comment>
<dbReference type="EMBL" id="JACGWK010001544">
    <property type="protein sequence ID" value="KAL0286277.1"/>
    <property type="molecule type" value="Genomic_DNA"/>
</dbReference>
<reference evidence="3" key="1">
    <citation type="submission" date="2020-06" db="EMBL/GenBank/DDBJ databases">
        <authorList>
            <person name="Li T."/>
            <person name="Hu X."/>
            <person name="Zhang T."/>
            <person name="Song X."/>
            <person name="Zhang H."/>
            <person name="Dai N."/>
            <person name="Sheng W."/>
            <person name="Hou X."/>
            <person name="Wei L."/>
        </authorList>
    </citation>
    <scope>NUCLEOTIDE SEQUENCE</scope>
    <source>
        <strain evidence="3">G01</strain>
        <tissue evidence="3">Leaf</tissue>
    </source>
</reference>
<reference evidence="3" key="2">
    <citation type="journal article" date="2024" name="Plant">
        <title>Genomic evolution and insights into agronomic trait innovations of Sesamum species.</title>
        <authorList>
            <person name="Miao H."/>
            <person name="Wang L."/>
            <person name="Qu L."/>
            <person name="Liu H."/>
            <person name="Sun Y."/>
            <person name="Le M."/>
            <person name="Wang Q."/>
            <person name="Wei S."/>
            <person name="Zheng Y."/>
            <person name="Lin W."/>
            <person name="Duan Y."/>
            <person name="Cao H."/>
            <person name="Xiong S."/>
            <person name="Wang X."/>
            <person name="Wei L."/>
            <person name="Li C."/>
            <person name="Ma Q."/>
            <person name="Ju M."/>
            <person name="Zhao R."/>
            <person name="Li G."/>
            <person name="Mu C."/>
            <person name="Tian Q."/>
            <person name="Mei H."/>
            <person name="Zhang T."/>
            <person name="Gao T."/>
            <person name="Zhang H."/>
        </authorList>
    </citation>
    <scope>NUCLEOTIDE SEQUENCE</scope>
    <source>
        <strain evidence="3">G01</strain>
    </source>
</reference>
<accession>A0AAW2IW10</accession>
<dbReference type="PANTHER" id="PTHR33210:SF18">
    <property type="entry name" value="PROTODERMAL FACTOR 1"/>
    <property type="match status" value="1"/>
</dbReference>
<protein>
    <submittedName>
        <fullName evidence="3">Protodermal factor 1</fullName>
    </submittedName>
</protein>
<evidence type="ECO:0000256" key="1">
    <source>
        <dbReference type="SAM" id="MobiDB-lite"/>
    </source>
</evidence>
<proteinExistence type="predicted"/>
<feature type="compositionally biased region" description="Low complexity" evidence="1">
    <location>
        <begin position="106"/>
        <end position="138"/>
    </location>
</feature>
<dbReference type="PANTHER" id="PTHR33210">
    <property type="entry name" value="PROTODERMAL FACTOR 1"/>
    <property type="match status" value="1"/>
</dbReference>
<dbReference type="InterPro" id="IPR039923">
    <property type="entry name" value="Protodermal_1"/>
</dbReference>
<feature type="chain" id="PRO_5043901368" evidence="2">
    <location>
        <begin position="34"/>
        <end position="374"/>
    </location>
</feature>
<organism evidence="3">
    <name type="scientific">Sesamum angustifolium</name>
    <dbReference type="NCBI Taxonomy" id="2727405"/>
    <lineage>
        <taxon>Eukaryota</taxon>
        <taxon>Viridiplantae</taxon>
        <taxon>Streptophyta</taxon>
        <taxon>Embryophyta</taxon>
        <taxon>Tracheophyta</taxon>
        <taxon>Spermatophyta</taxon>
        <taxon>Magnoliopsida</taxon>
        <taxon>eudicotyledons</taxon>
        <taxon>Gunneridae</taxon>
        <taxon>Pentapetalae</taxon>
        <taxon>asterids</taxon>
        <taxon>lamiids</taxon>
        <taxon>Lamiales</taxon>
        <taxon>Pedaliaceae</taxon>
        <taxon>Sesamum</taxon>
    </lineage>
</organism>
<feature type="signal peptide" evidence="2">
    <location>
        <begin position="1"/>
        <end position="33"/>
    </location>
</feature>
<keyword evidence="2" id="KW-0732">Signal</keyword>
<sequence length="374" mass="41362">MAMERKRSKPASVLLWAAVAALFSQNLVMPVMSAIDFEDQKNFFYTPVPSTSTPPTVSYTPPIHANPTPSHGSYGGSPPANCGNPGSGGHHAPSPPKRSGSGYHHSPPSSTPTTPTIVSPPTAPIVVPRTPSTPGITIPSPPFPFDPNSPPFTCTYWRNHPTLIWGLFGWWATIGNAFGVTSLPGTGAHMNLLQALSNTRADGIGELYREGTAALLNSMTHPRFPYTTTHVRDSLLLHSAQTRLQQHKHSSSSSRTRDEILFLFHCNFTDSRLKPKLMFYHLNYASYIHIFLFSCNDNKNFAGNGTWLCYRRTVKSRKSNLSRLVASRKMHSALKLGVQRIFLWCICVRTRQRSVMDVTRSVHATLRKQDSLAL</sequence>
<feature type="compositionally biased region" description="Low complexity" evidence="1">
    <location>
        <begin position="51"/>
        <end position="62"/>
    </location>
</feature>
<evidence type="ECO:0000256" key="2">
    <source>
        <dbReference type="SAM" id="SignalP"/>
    </source>
</evidence>